<evidence type="ECO:0000256" key="1">
    <source>
        <dbReference type="SAM" id="SignalP"/>
    </source>
</evidence>
<dbReference type="RefSeq" id="WP_139141747.1">
    <property type="nucleotide sequence ID" value="NZ_FMCS01000001.1"/>
</dbReference>
<proteinExistence type="predicted"/>
<sequence>MRRGVSRWAAAALSGVIGSVALTAPALASGNSTLACPPEYFYDITSSSSYHMPASGAYFKDGPGGTMTVSVTKATTITATASVSAGATVSGIVAEAKVEVSASIAQSNSITVGHTYTRNITAGKYGNAQYGSWGYNVGWRYYYTASSCSTTLKSSGTAKVPTNAEGWRYWETN</sequence>
<dbReference type="Proteomes" id="UP000199629">
    <property type="component" value="Unassembled WGS sequence"/>
</dbReference>
<keyword evidence="3" id="KW-1185">Reference proteome</keyword>
<dbReference type="EMBL" id="FMCS01000001">
    <property type="protein sequence ID" value="SCE74984.1"/>
    <property type="molecule type" value="Genomic_DNA"/>
</dbReference>
<gene>
    <name evidence="2" type="ORF">GA0070214_101998</name>
</gene>
<reference evidence="3" key="1">
    <citation type="submission" date="2016-06" db="EMBL/GenBank/DDBJ databases">
        <authorList>
            <person name="Varghese N."/>
            <person name="Submissions Spin"/>
        </authorList>
    </citation>
    <scope>NUCLEOTIDE SEQUENCE [LARGE SCALE GENOMIC DNA]</scope>
    <source>
        <strain evidence="3">DSM 45246</strain>
    </source>
</reference>
<organism evidence="2 3">
    <name type="scientific">Micromonospora chaiyaphumensis</name>
    <dbReference type="NCBI Taxonomy" id="307119"/>
    <lineage>
        <taxon>Bacteria</taxon>
        <taxon>Bacillati</taxon>
        <taxon>Actinomycetota</taxon>
        <taxon>Actinomycetes</taxon>
        <taxon>Micromonosporales</taxon>
        <taxon>Micromonosporaceae</taxon>
        <taxon>Micromonospora</taxon>
    </lineage>
</organism>
<evidence type="ECO:0000313" key="3">
    <source>
        <dbReference type="Proteomes" id="UP000199629"/>
    </source>
</evidence>
<name>A0A1C4UTK7_9ACTN</name>
<feature type="chain" id="PRO_5008705163" evidence="1">
    <location>
        <begin position="29"/>
        <end position="173"/>
    </location>
</feature>
<evidence type="ECO:0000313" key="2">
    <source>
        <dbReference type="EMBL" id="SCE74984.1"/>
    </source>
</evidence>
<dbReference type="AlphaFoldDB" id="A0A1C4UTK7"/>
<keyword evidence="1" id="KW-0732">Signal</keyword>
<accession>A0A1C4UTK7</accession>
<protein>
    <submittedName>
        <fullName evidence="2">Uncharacterized protein</fullName>
    </submittedName>
</protein>
<feature type="signal peptide" evidence="1">
    <location>
        <begin position="1"/>
        <end position="28"/>
    </location>
</feature>